<accession>A0A2R5FAS1</accession>
<name>A0A2R5FAS1_9PROT</name>
<evidence type="ECO:0000256" key="7">
    <source>
        <dbReference type="ARBA" id="ARBA00022729"/>
    </source>
</evidence>
<feature type="binding site" evidence="14">
    <location>
        <position position="232"/>
    </location>
    <ligand>
        <name>substrate</name>
    </ligand>
</feature>
<evidence type="ECO:0000256" key="1">
    <source>
        <dbReference type="ARBA" id="ARBA00003217"/>
    </source>
</evidence>
<dbReference type="GO" id="GO:0008360">
    <property type="term" value="P:regulation of cell shape"/>
    <property type="evidence" value="ECO:0007669"/>
    <property type="project" value="UniProtKB-KW"/>
</dbReference>
<dbReference type="EMBL" id="BDOQ01000003">
    <property type="protein sequence ID" value="GBG13734.1"/>
    <property type="molecule type" value="Genomic_DNA"/>
</dbReference>
<evidence type="ECO:0000256" key="12">
    <source>
        <dbReference type="ARBA" id="ARBA00034000"/>
    </source>
</evidence>
<keyword evidence="9" id="KW-0133">Cell shape</keyword>
<dbReference type="InterPro" id="IPR037167">
    <property type="entry name" value="Peptidase_S11_C_sf"/>
</dbReference>
<feature type="active site" evidence="13">
    <location>
        <position position="129"/>
    </location>
</feature>
<evidence type="ECO:0000259" key="17">
    <source>
        <dbReference type="SMART" id="SM00936"/>
    </source>
</evidence>
<evidence type="ECO:0000256" key="6">
    <source>
        <dbReference type="ARBA" id="ARBA00022670"/>
    </source>
</evidence>
<dbReference type="PANTHER" id="PTHR21581:SF6">
    <property type="entry name" value="TRAFFICKING PROTEIN PARTICLE COMPLEX SUBUNIT 12"/>
    <property type="match status" value="1"/>
</dbReference>
<evidence type="ECO:0000256" key="3">
    <source>
        <dbReference type="ARBA" id="ARBA00007164"/>
    </source>
</evidence>
<keyword evidence="19" id="KW-1185">Reference proteome</keyword>
<dbReference type="RefSeq" id="WP_109014903.1">
    <property type="nucleotide sequence ID" value="NZ_BDOQ01000003.1"/>
</dbReference>
<dbReference type="GO" id="GO:0009002">
    <property type="term" value="F:serine-type D-Ala-D-Ala carboxypeptidase activity"/>
    <property type="evidence" value="ECO:0007669"/>
    <property type="project" value="UniProtKB-EC"/>
</dbReference>
<dbReference type="GO" id="GO:0009252">
    <property type="term" value="P:peptidoglycan biosynthetic process"/>
    <property type="evidence" value="ECO:0007669"/>
    <property type="project" value="UniProtKB-UniPathway"/>
</dbReference>
<evidence type="ECO:0000256" key="13">
    <source>
        <dbReference type="PIRSR" id="PIRSR618044-1"/>
    </source>
</evidence>
<dbReference type="GO" id="GO:0006508">
    <property type="term" value="P:proteolysis"/>
    <property type="evidence" value="ECO:0007669"/>
    <property type="project" value="UniProtKB-KW"/>
</dbReference>
<dbReference type="PANTHER" id="PTHR21581">
    <property type="entry name" value="D-ALANYL-D-ALANINE CARBOXYPEPTIDASE"/>
    <property type="match status" value="1"/>
</dbReference>
<dbReference type="Pfam" id="PF07943">
    <property type="entry name" value="PBP5_C"/>
    <property type="match status" value="1"/>
</dbReference>
<evidence type="ECO:0000313" key="18">
    <source>
        <dbReference type="EMBL" id="GBG13734.1"/>
    </source>
</evidence>
<comment type="caution">
    <text evidence="18">The sequence shown here is derived from an EMBL/GenBank/DDBJ whole genome shotgun (WGS) entry which is preliminary data.</text>
</comment>
<comment type="similarity">
    <text evidence="3 15">Belongs to the peptidase S11 family.</text>
</comment>
<dbReference type="Pfam" id="PF00768">
    <property type="entry name" value="Peptidase_S11"/>
    <property type="match status" value="1"/>
</dbReference>
<evidence type="ECO:0000256" key="9">
    <source>
        <dbReference type="ARBA" id="ARBA00022960"/>
    </source>
</evidence>
<dbReference type="UniPathway" id="UPA00219"/>
<dbReference type="GO" id="GO:0071555">
    <property type="term" value="P:cell wall organization"/>
    <property type="evidence" value="ECO:0007669"/>
    <property type="project" value="UniProtKB-KW"/>
</dbReference>
<dbReference type="Proteomes" id="UP000245081">
    <property type="component" value="Unassembled WGS sequence"/>
</dbReference>
<dbReference type="Gene3D" id="2.60.410.10">
    <property type="entry name" value="D-Ala-D-Ala carboxypeptidase, C-terminal domain"/>
    <property type="match status" value="1"/>
</dbReference>
<dbReference type="InterPro" id="IPR012907">
    <property type="entry name" value="Peptidase_S11_C"/>
</dbReference>
<dbReference type="EC" id="3.4.16.4" evidence="4"/>
<comment type="pathway">
    <text evidence="2">Cell wall biogenesis; peptidoglycan biosynthesis.</text>
</comment>
<feature type="domain" description="Peptidase S11 D-Ala-D-Ala carboxypeptidase A C-terminal" evidence="17">
    <location>
        <begin position="282"/>
        <end position="372"/>
    </location>
</feature>
<feature type="chain" id="PRO_5015322547" description="serine-type D-Ala-D-Ala carboxypeptidase" evidence="16">
    <location>
        <begin position="24"/>
        <end position="388"/>
    </location>
</feature>
<evidence type="ECO:0000256" key="2">
    <source>
        <dbReference type="ARBA" id="ARBA00004752"/>
    </source>
</evidence>
<evidence type="ECO:0000256" key="5">
    <source>
        <dbReference type="ARBA" id="ARBA00022645"/>
    </source>
</evidence>
<evidence type="ECO:0000256" key="4">
    <source>
        <dbReference type="ARBA" id="ARBA00012448"/>
    </source>
</evidence>
<keyword evidence="7 16" id="KW-0732">Signal</keyword>
<feature type="signal peptide" evidence="16">
    <location>
        <begin position="1"/>
        <end position="23"/>
    </location>
</feature>
<evidence type="ECO:0000313" key="19">
    <source>
        <dbReference type="Proteomes" id="UP000245081"/>
    </source>
</evidence>
<dbReference type="InterPro" id="IPR012338">
    <property type="entry name" value="Beta-lactam/transpept-like"/>
</dbReference>
<gene>
    <name evidence="18" type="primary">dacC</name>
    <name evidence="18" type="ORF">NMK_1285</name>
</gene>
<dbReference type="Gene3D" id="3.40.710.10">
    <property type="entry name" value="DD-peptidase/beta-lactamase superfamily"/>
    <property type="match status" value="1"/>
</dbReference>
<evidence type="ECO:0000256" key="11">
    <source>
        <dbReference type="ARBA" id="ARBA00023316"/>
    </source>
</evidence>
<keyword evidence="11" id="KW-0961">Cell wall biogenesis/degradation</keyword>
<keyword evidence="8 18" id="KW-0378">Hydrolase</keyword>
<feature type="active site" description="Acyl-ester intermediate" evidence="13">
    <location>
        <position position="61"/>
    </location>
</feature>
<evidence type="ECO:0000256" key="14">
    <source>
        <dbReference type="PIRSR" id="PIRSR618044-2"/>
    </source>
</evidence>
<feature type="active site" description="Acyl-ester intermediate" evidence="13">
    <location>
        <position position="64"/>
    </location>
</feature>
<keyword evidence="10" id="KW-0573">Peptidoglycan synthesis</keyword>
<dbReference type="AlphaFoldDB" id="A0A2R5FAS1"/>
<dbReference type="OrthoDB" id="9795979at2"/>
<sequence length="388" mass="42268">MKRTLSILLMAATPLLMPLPSLADTIPPPPSLAAKSFVLRDFSSDNIIAQQGAHERIEPASLTKLMTAYLVFKAVKNGHLTLTQQLPVSVKAWKGGGAGCGGGAGSCMFIEPNKPVTVDELLQGMIIISGNDASVALAEGIAVTEEAFADLMNKEAARLGMKDTHFVNATGLPDPNHYTSAYDLSLLSEALIRDYPSEYKRLYGVKEYRYHNITQMNRNRLLWIDPTVDGMKTGHTSSAGYCLIASSKKGDMRLISVVLGAPTDTARTTESQKLLNYGFQFYESRMMYKQGQTISNLKVWKGSDNTLAATVDSDLALTYPKSTYSQIKASVTSMQPLIAPVAKGQVVGKIQFTLDGKVIEERNLVAAKEVPVAGIFGRLWDTLKLKFH</sequence>
<dbReference type="InterPro" id="IPR018044">
    <property type="entry name" value="Peptidase_S11"/>
</dbReference>
<dbReference type="SMART" id="SM00936">
    <property type="entry name" value="PBP5_C"/>
    <property type="match status" value="1"/>
</dbReference>
<dbReference type="InterPro" id="IPR015956">
    <property type="entry name" value="Peniciliin-bd_prot_C_sf"/>
</dbReference>
<protein>
    <recommendedName>
        <fullName evidence="4">serine-type D-Ala-D-Ala carboxypeptidase</fullName>
        <ecNumber evidence="4">3.4.16.4</ecNumber>
    </recommendedName>
</protein>
<keyword evidence="6" id="KW-0645">Protease</keyword>
<evidence type="ECO:0000256" key="16">
    <source>
        <dbReference type="SAM" id="SignalP"/>
    </source>
</evidence>
<organism evidence="18 19">
    <name type="scientific">Novimethylophilus kurashikiensis</name>
    <dbReference type="NCBI Taxonomy" id="1825523"/>
    <lineage>
        <taxon>Bacteria</taxon>
        <taxon>Pseudomonadati</taxon>
        <taxon>Pseudomonadota</taxon>
        <taxon>Betaproteobacteria</taxon>
        <taxon>Nitrosomonadales</taxon>
        <taxon>Methylophilaceae</taxon>
        <taxon>Novimethylophilus</taxon>
    </lineage>
</organism>
<evidence type="ECO:0000256" key="15">
    <source>
        <dbReference type="RuleBase" id="RU004016"/>
    </source>
</evidence>
<comment type="catalytic activity">
    <reaction evidence="12">
        <text>Preferential cleavage: (Ac)2-L-Lys-D-Ala-|-D-Ala. Also transpeptidation of peptidyl-alanyl moieties that are N-acyl substituents of D-alanine.</text>
        <dbReference type="EC" id="3.4.16.4"/>
    </reaction>
</comment>
<proteinExistence type="inferred from homology"/>
<dbReference type="SUPFAM" id="SSF69189">
    <property type="entry name" value="Penicillin-binding protein associated domain"/>
    <property type="match status" value="1"/>
</dbReference>
<dbReference type="SUPFAM" id="SSF56601">
    <property type="entry name" value="beta-lactamase/transpeptidase-like"/>
    <property type="match status" value="1"/>
</dbReference>
<reference evidence="18 19" key="1">
    <citation type="journal article" date="2018" name="Environ. Microbiol.">
        <title>Isolation and genomic characterization of Novimethylophilus kurashikiensis gen. nov. sp. nov., a new lanthanide-dependent methylotrophic species of Methylophilaceae.</title>
        <authorList>
            <person name="Lv H."/>
            <person name="Sahin N."/>
            <person name="Tani A."/>
        </authorList>
    </citation>
    <scope>NUCLEOTIDE SEQUENCE [LARGE SCALE GENOMIC DNA]</scope>
    <source>
        <strain evidence="18 19">La2-4</strain>
    </source>
</reference>
<dbReference type="PRINTS" id="PR00725">
    <property type="entry name" value="DADACBPTASE1"/>
</dbReference>
<keyword evidence="5 18" id="KW-0121">Carboxypeptidase</keyword>
<dbReference type="InterPro" id="IPR001967">
    <property type="entry name" value="Peptidase_S11_N"/>
</dbReference>
<evidence type="ECO:0000256" key="10">
    <source>
        <dbReference type="ARBA" id="ARBA00022984"/>
    </source>
</evidence>
<comment type="function">
    <text evidence="1">Removes C-terminal D-alanyl residues from sugar-peptide cell wall precursors.</text>
</comment>
<evidence type="ECO:0000256" key="8">
    <source>
        <dbReference type="ARBA" id="ARBA00022801"/>
    </source>
</evidence>